<feature type="region of interest" description="Disordered" evidence="1">
    <location>
        <begin position="1"/>
        <end position="56"/>
    </location>
</feature>
<evidence type="ECO:0000313" key="2">
    <source>
        <dbReference type="EMBL" id="GIY51133.1"/>
    </source>
</evidence>
<evidence type="ECO:0000313" key="3">
    <source>
        <dbReference type="Proteomes" id="UP001054945"/>
    </source>
</evidence>
<proteinExistence type="predicted"/>
<gene>
    <name evidence="2" type="ORF">CEXT_364311</name>
</gene>
<accession>A0AAV4U057</accession>
<organism evidence="2 3">
    <name type="scientific">Caerostris extrusa</name>
    <name type="common">Bark spider</name>
    <name type="synonym">Caerostris bankana</name>
    <dbReference type="NCBI Taxonomy" id="172846"/>
    <lineage>
        <taxon>Eukaryota</taxon>
        <taxon>Metazoa</taxon>
        <taxon>Ecdysozoa</taxon>
        <taxon>Arthropoda</taxon>
        <taxon>Chelicerata</taxon>
        <taxon>Arachnida</taxon>
        <taxon>Araneae</taxon>
        <taxon>Araneomorphae</taxon>
        <taxon>Entelegynae</taxon>
        <taxon>Araneoidea</taxon>
        <taxon>Araneidae</taxon>
        <taxon>Caerostris</taxon>
    </lineage>
</organism>
<name>A0AAV4U057_CAEEX</name>
<reference evidence="2 3" key="1">
    <citation type="submission" date="2021-06" db="EMBL/GenBank/DDBJ databases">
        <title>Caerostris extrusa draft genome.</title>
        <authorList>
            <person name="Kono N."/>
            <person name="Arakawa K."/>
        </authorList>
    </citation>
    <scope>NUCLEOTIDE SEQUENCE [LARGE SCALE GENOMIC DNA]</scope>
</reference>
<keyword evidence="3" id="KW-1185">Reference proteome</keyword>
<dbReference type="Proteomes" id="UP001054945">
    <property type="component" value="Unassembled WGS sequence"/>
</dbReference>
<evidence type="ECO:0000256" key="1">
    <source>
        <dbReference type="SAM" id="MobiDB-lite"/>
    </source>
</evidence>
<dbReference type="EMBL" id="BPLR01012073">
    <property type="protein sequence ID" value="GIY51133.1"/>
    <property type="molecule type" value="Genomic_DNA"/>
</dbReference>
<protein>
    <submittedName>
        <fullName evidence="2">Uncharacterized protein</fullName>
    </submittedName>
</protein>
<dbReference type="AlphaFoldDB" id="A0AAV4U057"/>
<comment type="caution">
    <text evidence="2">The sequence shown here is derived from an EMBL/GenBank/DDBJ whole genome shotgun (WGS) entry which is preliminary data.</text>
</comment>
<sequence length="89" mass="9589">MNRVSVDRSISGRSNPITLRDKDSASLFPPIKIPGAGRNPGADLQSRCSPNTSRGRAPELMESLLTGPLAGVLIQSPCGTKIRRLYSRQ</sequence>